<dbReference type="STRING" id="1380566.A0A179EYX6"/>
<name>A0A179EYX6_METCM</name>
<evidence type="ECO:0000313" key="2">
    <source>
        <dbReference type="Proteomes" id="UP000078397"/>
    </source>
</evidence>
<dbReference type="SUPFAM" id="SSF51182">
    <property type="entry name" value="RmlC-like cupins"/>
    <property type="match status" value="1"/>
</dbReference>
<dbReference type="KEGG" id="pchm:VFPPC_10874"/>
<comment type="caution">
    <text evidence="1">The sequence shown here is derived from an EMBL/GenBank/DDBJ whole genome shotgun (WGS) entry which is preliminary data.</text>
</comment>
<keyword evidence="2" id="KW-1185">Reference proteome</keyword>
<dbReference type="OrthoDB" id="9976870at2759"/>
<accession>A0A179EYX6</accession>
<dbReference type="EMBL" id="LSBJ02000002">
    <property type="protein sequence ID" value="OAQ58362.1"/>
    <property type="molecule type" value="Genomic_DNA"/>
</dbReference>
<evidence type="ECO:0000313" key="1">
    <source>
        <dbReference type="EMBL" id="OAQ58362.1"/>
    </source>
</evidence>
<sequence length="164" mass="19002">MVPPFHYHIDQAEAFRIVQGEGHIFRNSTDKPWVTLSANDPHGLKTAVIPKLEYHTIHNASTTEPMIMDVHLSPEDYVSEERFFRNFFGYLDDCKRAGQEPSLFQLMVFLKASDTPLGLGNSAGWLGHLWSRVFYETTSWWGYWVLGYQPSYQEYYTDNTSKGK</sequence>
<dbReference type="CDD" id="cd02208">
    <property type="entry name" value="cupin_RmlC-like"/>
    <property type="match status" value="1"/>
</dbReference>
<dbReference type="RefSeq" id="XP_018136533.1">
    <property type="nucleotide sequence ID" value="XM_018289174.1"/>
</dbReference>
<dbReference type="AlphaFoldDB" id="A0A179EYX6"/>
<reference evidence="1 2" key="1">
    <citation type="journal article" date="2016" name="PLoS Pathog.">
        <title>Biosynthesis of antibiotic leucinostatins in bio-control fungus Purpureocillium lilacinum and their inhibition on phytophthora revealed by genome mining.</title>
        <authorList>
            <person name="Wang G."/>
            <person name="Liu Z."/>
            <person name="Lin R."/>
            <person name="Li E."/>
            <person name="Mao Z."/>
            <person name="Ling J."/>
            <person name="Yang Y."/>
            <person name="Yin W.B."/>
            <person name="Xie B."/>
        </authorList>
    </citation>
    <scope>NUCLEOTIDE SEQUENCE [LARGE SCALE GENOMIC DNA]</scope>
    <source>
        <strain evidence="1">170</strain>
    </source>
</reference>
<protein>
    <submittedName>
        <fullName evidence="1">RmlC-like cupin</fullName>
    </submittedName>
</protein>
<dbReference type="Gene3D" id="2.60.120.10">
    <property type="entry name" value="Jelly Rolls"/>
    <property type="match status" value="1"/>
</dbReference>
<gene>
    <name evidence="1" type="ORF">VFPPC_10874</name>
</gene>
<dbReference type="InterPro" id="IPR014710">
    <property type="entry name" value="RmlC-like_jellyroll"/>
</dbReference>
<proteinExistence type="predicted"/>
<organism evidence="1 2">
    <name type="scientific">Pochonia chlamydosporia 170</name>
    <dbReference type="NCBI Taxonomy" id="1380566"/>
    <lineage>
        <taxon>Eukaryota</taxon>
        <taxon>Fungi</taxon>
        <taxon>Dikarya</taxon>
        <taxon>Ascomycota</taxon>
        <taxon>Pezizomycotina</taxon>
        <taxon>Sordariomycetes</taxon>
        <taxon>Hypocreomycetidae</taxon>
        <taxon>Hypocreales</taxon>
        <taxon>Clavicipitaceae</taxon>
        <taxon>Pochonia</taxon>
    </lineage>
</organism>
<dbReference type="InterPro" id="IPR011051">
    <property type="entry name" value="RmlC_Cupin_sf"/>
</dbReference>
<dbReference type="Proteomes" id="UP000078397">
    <property type="component" value="Unassembled WGS sequence"/>
</dbReference>
<dbReference type="GeneID" id="28853168"/>